<evidence type="ECO:0000256" key="1">
    <source>
        <dbReference type="PIRSR" id="PIRSR037847-1"/>
    </source>
</evidence>
<comment type="caution">
    <text evidence="4">The sequence shown here is derived from an EMBL/GenBank/DDBJ whole genome shotgun (WGS) entry which is preliminary data.</text>
</comment>
<keyword evidence="1" id="KW-0479">Metal-binding</keyword>
<dbReference type="Proteomes" id="UP000824001">
    <property type="component" value="Unassembled WGS sequence"/>
</dbReference>
<feature type="binding site" evidence="1">
    <location>
        <position position="76"/>
    </location>
    <ligand>
        <name>Ni(2+)</name>
        <dbReference type="ChEBI" id="CHEBI:49786"/>
    </ligand>
</feature>
<dbReference type="Gene3D" id="1.10.10.10">
    <property type="entry name" value="Winged helix-like DNA-binding domain superfamily/Winged helix DNA-binding domain"/>
    <property type="match status" value="1"/>
</dbReference>
<dbReference type="InterPro" id="IPR026043">
    <property type="entry name" value="NadR"/>
</dbReference>
<accession>A0A9D1JV53</accession>
<dbReference type="InterPro" id="IPR036390">
    <property type="entry name" value="WH_DNA-bd_sf"/>
</dbReference>
<evidence type="ECO:0000259" key="3">
    <source>
        <dbReference type="Pfam" id="PF08279"/>
    </source>
</evidence>
<dbReference type="SUPFAM" id="SSF75500">
    <property type="entry name" value="Putative transcriptional regulator TM1602, C-terminal domain"/>
    <property type="match status" value="1"/>
</dbReference>
<reference evidence="4" key="1">
    <citation type="submission" date="2020-10" db="EMBL/GenBank/DDBJ databases">
        <authorList>
            <person name="Gilroy R."/>
        </authorList>
    </citation>
    <scope>NUCLEOTIDE SEQUENCE</scope>
    <source>
        <strain evidence="4">ChiHjej10B9-9673</strain>
    </source>
</reference>
<dbReference type="AlphaFoldDB" id="A0A9D1JV53"/>
<feature type="binding site" evidence="1">
    <location>
        <position position="84"/>
    </location>
    <ligand>
        <name>Ni(2+)</name>
        <dbReference type="ChEBI" id="CHEBI:49786"/>
    </ligand>
</feature>
<dbReference type="PANTHER" id="PTHR40068:SF1">
    <property type="entry name" value="TRANSCRIPTION REPRESSOR NIAR-RELATED"/>
    <property type="match status" value="1"/>
</dbReference>
<feature type="domain" description="Helix-turn-helix type 11" evidence="3">
    <location>
        <begin position="6"/>
        <end position="58"/>
    </location>
</feature>
<dbReference type="Pfam" id="PF08279">
    <property type="entry name" value="HTH_11"/>
    <property type="match status" value="1"/>
</dbReference>
<organism evidence="4 5">
    <name type="scientific">Candidatus Scatomorpha merdipullorum</name>
    <dbReference type="NCBI Taxonomy" id="2840927"/>
    <lineage>
        <taxon>Bacteria</taxon>
        <taxon>Bacillati</taxon>
        <taxon>Bacillota</taxon>
        <taxon>Clostridia</taxon>
        <taxon>Eubacteriales</taxon>
        <taxon>Candidatus Scatomorpha</taxon>
    </lineage>
</organism>
<dbReference type="SUPFAM" id="SSF46785">
    <property type="entry name" value="Winged helix' DNA-binding domain"/>
    <property type="match status" value="1"/>
</dbReference>
<feature type="domain" description="3H" evidence="2">
    <location>
        <begin position="72"/>
        <end position="168"/>
    </location>
</feature>
<dbReference type="Gene3D" id="3.30.1340.20">
    <property type="entry name" value="3H domain"/>
    <property type="match status" value="1"/>
</dbReference>
<keyword evidence="1" id="KW-0533">Nickel</keyword>
<dbReference type="EMBL" id="DVJK01000002">
    <property type="protein sequence ID" value="HIS65934.1"/>
    <property type="molecule type" value="Genomic_DNA"/>
</dbReference>
<name>A0A9D1JV53_9FIRM</name>
<protein>
    <submittedName>
        <fullName evidence="4">Transcription repressor NadR</fullName>
    </submittedName>
</protein>
<dbReference type="InterPro" id="IPR013196">
    <property type="entry name" value="HTH_11"/>
</dbReference>
<evidence type="ECO:0000313" key="5">
    <source>
        <dbReference type="Proteomes" id="UP000824001"/>
    </source>
</evidence>
<evidence type="ECO:0000259" key="2">
    <source>
        <dbReference type="Pfam" id="PF02829"/>
    </source>
</evidence>
<dbReference type="InterPro" id="IPR004173">
    <property type="entry name" value="3H_domain"/>
</dbReference>
<sequence>MDAESRRRAIAAELSGAGGPVAASALGERFGVSRQIIVGDVALLRAGGLEIVATPRGYLLGPGGEAGLRRTVAVRHGFEGMERELNIMVDNGCTVLDVVIEHAVYGQLTGELRLKSRRDVAEFMARSREAGGSPLSTLTGGIHTHTLLCPDEESFLRCAAELRDAGILLE</sequence>
<gene>
    <name evidence="4" type="ORF">IAC18_00085</name>
</gene>
<evidence type="ECO:0000313" key="4">
    <source>
        <dbReference type="EMBL" id="HIS65934.1"/>
    </source>
</evidence>
<dbReference type="InterPro" id="IPR036388">
    <property type="entry name" value="WH-like_DNA-bd_sf"/>
</dbReference>
<dbReference type="PANTHER" id="PTHR40068">
    <property type="entry name" value="TRANSCRIPTION REPRESSOR NIAR-RELATED"/>
    <property type="match status" value="1"/>
</dbReference>
<feature type="binding site" evidence="1">
    <location>
        <position position="145"/>
    </location>
    <ligand>
        <name>Ni(2+)</name>
        <dbReference type="ChEBI" id="CHEBI:49786"/>
    </ligand>
</feature>
<dbReference type="InterPro" id="IPR035922">
    <property type="entry name" value="3H_dom_sf"/>
</dbReference>
<proteinExistence type="predicted"/>
<feature type="binding site" evidence="1">
    <location>
        <position position="143"/>
    </location>
    <ligand>
        <name>Ni(2+)</name>
        <dbReference type="ChEBI" id="CHEBI:49786"/>
    </ligand>
</feature>
<dbReference type="Pfam" id="PF02829">
    <property type="entry name" value="3H"/>
    <property type="match status" value="1"/>
</dbReference>
<reference evidence="4" key="2">
    <citation type="journal article" date="2021" name="PeerJ">
        <title>Extensive microbial diversity within the chicken gut microbiome revealed by metagenomics and culture.</title>
        <authorList>
            <person name="Gilroy R."/>
            <person name="Ravi A."/>
            <person name="Getino M."/>
            <person name="Pursley I."/>
            <person name="Horton D.L."/>
            <person name="Alikhan N.F."/>
            <person name="Baker D."/>
            <person name="Gharbi K."/>
            <person name="Hall N."/>
            <person name="Watson M."/>
            <person name="Adriaenssens E.M."/>
            <person name="Foster-Nyarko E."/>
            <person name="Jarju S."/>
            <person name="Secka A."/>
            <person name="Antonio M."/>
            <person name="Oren A."/>
            <person name="Chaudhuri R.R."/>
            <person name="La Ragione R."/>
            <person name="Hildebrand F."/>
            <person name="Pallen M.J."/>
        </authorList>
    </citation>
    <scope>NUCLEOTIDE SEQUENCE</scope>
    <source>
        <strain evidence="4">ChiHjej10B9-9673</strain>
    </source>
</reference>
<dbReference type="GO" id="GO:0046872">
    <property type="term" value="F:metal ion binding"/>
    <property type="evidence" value="ECO:0007669"/>
    <property type="project" value="UniProtKB-KW"/>
</dbReference>
<dbReference type="PIRSF" id="PIRSF037847">
    <property type="entry name" value="NiaR"/>
    <property type="match status" value="1"/>
</dbReference>